<feature type="region of interest" description="Disordered" evidence="1">
    <location>
        <begin position="124"/>
        <end position="187"/>
    </location>
</feature>
<organism evidence="2 3">
    <name type="scientific">Lojkania enalia</name>
    <dbReference type="NCBI Taxonomy" id="147567"/>
    <lineage>
        <taxon>Eukaryota</taxon>
        <taxon>Fungi</taxon>
        <taxon>Dikarya</taxon>
        <taxon>Ascomycota</taxon>
        <taxon>Pezizomycotina</taxon>
        <taxon>Dothideomycetes</taxon>
        <taxon>Pleosporomycetidae</taxon>
        <taxon>Pleosporales</taxon>
        <taxon>Pleosporales incertae sedis</taxon>
        <taxon>Lojkania</taxon>
    </lineage>
</organism>
<keyword evidence="3" id="KW-1185">Reference proteome</keyword>
<name>A0A9P4N5Z3_9PLEO</name>
<feature type="region of interest" description="Disordered" evidence="1">
    <location>
        <begin position="1"/>
        <end position="61"/>
    </location>
</feature>
<dbReference type="EMBL" id="ML986690">
    <property type="protein sequence ID" value="KAF2260021.1"/>
    <property type="molecule type" value="Genomic_DNA"/>
</dbReference>
<feature type="compositionally biased region" description="Basic and acidic residues" evidence="1">
    <location>
        <begin position="1"/>
        <end position="35"/>
    </location>
</feature>
<gene>
    <name evidence="2" type="ORF">CC78DRAFT_547797</name>
</gene>
<accession>A0A9P4N5Z3</accession>
<evidence type="ECO:0000256" key="1">
    <source>
        <dbReference type="SAM" id="MobiDB-lite"/>
    </source>
</evidence>
<feature type="compositionally biased region" description="Basic and acidic residues" evidence="1">
    <location>
        <begin position="125"/>
        <end position="134"/>
    </location>
</feature>
<comment type="caution">
    <text evidence="2">The sequence shown here is derived from an EMBL/GenBank/DDBJ whole genome shotgun (WGS) entry which is preliminary data.</text>
</comment>
<dbReference type="AlphaFoldDB" id="A0A9P4N5Z3"/>
<dbReference type="Proteomes" id="UP000800093">
    <property type="component" value="Unassembled WGS sequence"/>
</dbReference>
<evidence type="ECO:0000313" key="3">
    <source>
        <dbReference type="Proteomes" id="UP000800093"/>
    </source>
</evidence>
<sequence length="187" mass="20477">MGEIMAQRDKTSTASRIDERPEQQSHDAIHEEKVEGSNSRPPRSLKMARKPQPRVGSSRGGHATIPFCMLFWPLGLCSRSSPHPDSNGGTRQPWGRCVGQQRIPPARIWSAKWVGNAGAVMENRMASRDVDEGRMTGARDVSIESGQGLPRLPIPRRAGPQTSGNEHSHLQTLLSAQRGTTTEQPTA</sequence>
<reference evidence="3" key="1">
    <citation type="journal article" date="2020" name="Stud. Mycol.">
        <title>101 Dothideomycetes genomes: A test case for predicting lifestyles and emergence of pathogens.</title>
        <authorList>
            <person name="Haridas S."/>
            <person name="Albert R."/>
            <person name="Binder M."/>
            <person name="Bloem J."/>
            <person name="LaButti K."/>
            <person name="Salamov A."/>
            <person name="Andreopoulos B."/>
            <person name="Baker S."/>
            <person name="Barry K."/>
            <person name="Bills G."/>
            <person name="Bluhm B."/>
            <person name="Cannon C."/>
            <person name="Castanera R."/>
            <person name="Culley D."/>
            <person name="Daum C."/>
            <person name="Ezra D."/>
            <person name="Gonzalez J."/>
            <person name="Henrissat B."/>
            <person name="Kuo A."/>
            <person name="Liang C."/>
            <person name="Lipzen A."/>
            <person name="Lutzoni F."/>
            <person name="Magnuson J."/>
            <person name="Mondo S."/>
            <person name="Nolan M."/>
            <person name="Ohm R."/>
            <person name="Pangilinan J."/>
            <person name="Park H.-J."/>
            <person name="Ramirez L."/>
            <person name="Alfaro M."/>
            <person name="Sun H."/>
            <person name="Tritt A."/>
            <person name="Yoshinaga Y."/>
            <person name="Zwiers L.-H."/>
            <person name="Turgeon B."/>
            <person name="Goodwin S."/>
            <person name="Spatafora J."/>
            <person name="Crous P."/>
            <person name="Grigoriev I."/>
        </authorList>
    </citation>
    <scope>NUCLEOTIDE SEQUENCE [LARGE SCALE GENOMIC DNA]</scope>
    <source>
        <strain evidence="3">CBS 304.66</strain>
    </source>
</reference>
<protein>
    <submittedName>
        <fullName evidence="2">Uncharacterized protein</fullName>
    </submittedName>
</protein>
<proteinExistence type="predicted"/>
<feature type="compositionally biased region" description="Polar residues" evidence="1">
    <location>
        <begin position="160"/>
        <end position="187"/>
    </location>
</feature>
<evidence type="ECO:0000313" key="2">
    <source>
        <dbReference type="EMBL" id="KAF2260021.1"/>
    </source>
</evidence>